<sequence length="673" mass="74280">MANPYEGIAARLNFTKPGRSARKAWPKLKLEDGQSVGELLEALKERPAFQVAALSDWFVELQGVVAASDIESIAAQVAGLAAAAAAKGAHAEWARFPLEGNAIPCQVWDGKRRKFVEAEPEASHVQADYRFIQKGLREEAKKLASMAPRAPAERGLECGCGSPVQRTATRCNACGRSFKEPLRTDALPRNWEEAISSARKRLHALGLYPDPEDSFGGFAELYPQNAKQALGTPGILRDVGITLLSPEEFERRKALFAEASSWPRKYPLGRGEDLRDWVEHAMERAQDADRPTLERLVAEREDTLRALRDVERTQPGWFTAAAAAGETRVDLTTLGPRMNVLLAVAGKAPVGTEEWELRAVLRTAPERVPASRKRTLLARAEKEGLASKAGLGRWLDVLRLVERRGLADALSSLLQRAAEVDEKKPAAVELGWLARQVLAWKEEGRKLQLWPLPDEELERALKEVAKKGLPAGLARFREEKVAAPRGIEGHDAWAIDVHRVKTPKVRCPECGASIAPKAELRIPTLTKTLSARTVRIYECDACAHEEPTSDKLQVRVEAGAPRGTRAPTHFVDYPDVHEARKLVKKGFDEKRYRLFLEQNGLLEPRAVKLGGYAGLYEDPEQLQLGVRCKHPSELLHLSPHALGLQLPESRVAVELCMKPGCKRPGVAEEVSTG</sequence>
<name>A0A250JC03_9BACT</name>
<reference evidence="1 2" key="1">
    <citation type="submission" date="2017-06" db="EMBL/GenBank/DDBJ databases">
        <title>Sequencing and comparative analysis of myxobacterial genomes.</title>
        <authorList>
            <person name="Rupp O."/>
            <person name="Goesmann A."/>
            <person name="Sogaard-Andersen L."/>
        </authorList>
    </citation>
    <scope>NUCLEOTIDE SEQUENCE [LARGE SCALE GENOMIC DNA]</scope>
    <source>
        <strain evidence="1 2">DSM 52655</strain>
    </source>
</reference>
<evidence type="ECO:0000313" key="1">
    <source>
        <dbReference type="EMBL" id="ATB40706.1"/>
    </source>
</evidence>
<protein>
    <submittedName>
        <fullName evidence="1">Uncharacterized protein</fullName>
    </submittedName>
</protein>
<proteinExistence type="predicted"/>
<organism evidence="1 2">
    <name type="scientific">Cystobacter fuscus</name>
    <dbReference type="NCBI Taxonomy" id="43"/>
    <lineage>
        <taxon>Bacteria</taxon>
        <taxon>Pseudomonadati</taxon>
        <taxon>Myxococcota</taxon>
        <taxon>Myxococcia</taxon>
        <taxon>Myxococcales</taxon>
        <taxon>Cystobacterineae</taxon>
        <taxon>Archangiaceae</taxon>
        <taxon>Cystobacter</taxon>
    </lineage>
</organism>
<dbReference type="EMBL" id="CP022098">
    <property type="protein sequence ID" value="ATB40706.1"/>
    <property type="molecule type" value="Genomic_DNA"/>
</dbReference>
<dbReference type="Proteomes" id="UP000217257">
    <property type="component" value="Chromosome"/>
</dbReference>
<accession>A0A250JC03</accession>
<dbReference type="AlphaFoldDB" id="A0A250JC03"/>
<evidence type="ECO:0000313" key="2">
    <source>
        <dbReference type="Proteomes" id="UP000217257"/>
    </source>
</evidence>
<dbReference type="RefSeq" id="WP_095988525.1">
    <property type="nucleotide sequence ID" value="NZ_CP022098.1"/>
</dbReference>
<gene>
    <name evidence="1" type="ORF">CYFUS_006162</name>
</gene>
<dbReference type="KEGG" id="cfus:CYFUS_006162"/>